<gene>
    <name evidence="9" type="ORF">NITMOv2_1069</name>
</gene>
<dbReference type="GO" id="GO:0016020">
    <property type="term" value="C:membrane"/>
    <property type="evidence" value="ECO:0007669"/>
    <property type="project" value="TreeGrafter"/>
</dbReference>
<feature type="domain" description="Peptidase M48" evidence="8">
    <location>
        <begin position="83"/>
        <end position="273"/>
    </location>
</feature>
<evidence type="ECO:0000256" key="5">
    <source>
        <dbReference type="ARBA" id="ARBA00023049"/>
    </source>
</evidence>
<dbReference type="Pfam" id="PF13414">
    <property type="entry name" value="TPR_11"/>
    <property type="match status" value="1"/>
</dbReference>
<evidence type="ECO:0000256" key="3">
    <source>
        <dbReference type="ARBA" id="ARBA00022801"/>
    </source>
</evidence>
<dbReference type="OrthoDB" id="9810445at2"/>
<protein>
    <recommendedName>
        <fullName evidence="8">Peptidase M48 domain-containing protein</fullName>
    </recommendedName>
</protein>
<evidence type="ECO:0000313" key="10">
    <source>
        <dbReference type="Proteomes" id="UP000069205"/>
    </source>
</evidence>
<evidence type="ECO:0000256" key="6">
    <source>
        <dbReference type="PROSITE-ProRule" id="PRU00339"/>
    </source>
</evidence>
<dbReference type="Proteomes" id="UP000069205">
    <property type="component" value="Chromosome"/>
</dbReference>
<keyword evidence="4 7" id="KW-0862">Zinc</keyword>
<evidence type="ECO:0000256" key="1">
    <source>
        <dbReference type="ARBA" id="ARBA00022670"/>
    </source>
</evidence>
<evidence type="ECO:0000256" key="7">
    <source>
        <dbReference type="RuleBase" id="RU003983"/>
    </source>
</evidence>
<dbReference type="PROSITE" id="PS51257">
    <property type="entry name" value="PROKAR_LIPOPROTEIN"/>
    <property type="match status" value="1"/>
</dbReference>
<reference evidence="9 10" key="1">
    <citation type="journal article" date="2015" name="Proc. Natl. Acad. Sci. U.S.A.">
        <title>Expanded metabolic versatility of ubiquitous nitrite-oxidizing bacteria from the genus Nitrospira.</title>
        <authorList>
            <person name="Koch H."/>
            <person name="Lucker S."/>
            <person name="Albertsen M."/>
            <person name="Kitzinger K."/>
            <person name="Herbold C."/>
            <person name="Spieck E."/>
            <person name="Nielsen P.H."/>
            <person name="Wagner M."/>
            <person name="Daims H."/>
        </authorList>
    </citation>
    <scope>NUCLEOTIDE SEQUENCE [LARGE SCALE GENOMIC DNA]</scope>
    <source>
        <strain evidence="9 10">NSP M-1</strain>
    </source>
</reference>
<dbReference type="PATRIC" id="fig|42253.5.peg.1053"/>
<dbReference type="InterPro" id="IPR051156">
    <property type="entry name" value="Mito/Outer_Membr_Metalloprot"/>
</dbReference>
<dbReference type="SUPFAM" id="SSF48452">
    <property type="entry name" value="TPR-like"/>
    <property type="match status" value="1"/>
</dbReference>
<dbReference type="InterPro" id="IPR001915">
    <property type="entry name" value="Peptidase_M48"/>
</dbReference>
<keyword evidence="3 7" id="KW-0378">Hydrolase</keyword>
<evidence type="ECO:0000256" key="2">
    <source>
        <dbReference type="ARBA" id="ARBA00022723"/>
    </source>
</evidence>
<dbReference type="GO" id="GO:0046872">
    <property type="term" value="F:metal ion binding"/>
    <property type="evidence" value="ECO:0007669"/>
    <property type="project" value="UniProtKB-KW"/>
</dbReference>
<dbReference type="Gene3D" id="3.30.2010.10">
    <property type="entry name" value="Metalloproteases ('zincins'), catalytic domain"/>
    <property type="match status" value="1"/>
</dbReference>
<organism evidence="9 10">
    <name type="scientific">Nitrospira moscoviensis</name>
    <dbReference type="NCBI Taxonomy" id="42253"/>
    <lineage>
        <taxon>Bacteria</taxon>
        <taxon>Pseudomonadati</taxon>
        <taxon>Nitrospirota</taxon>
        <taxon>Nitrospiria</taxon>
        <taxon>Nitrospirales</taxon>
        <taxon>Nitrospiraceae</taxon>
        <taxon>Nitrospira</taxon>
    </lineage>
</organism>
<sequence>MPTRRLAFTVLPLILLLFSVWLTGCEDVMRQLPAGTDQYLNTGMSVGGAILNRPKFTEADEERMAQENARKFDAGHKMWEDPLLDAYLSDIVQRLVAQAHPRPFTYSIRVVNDGSINAFTFGGGLLYVNAGLIARMENEAQLAMVLAHEIAHVTESHVTKGIEGTYGIQLLGEIARVTAVSTGAAAKTQIPPALLDKTYEYSMKASVSGHGRANESEADVVGLDYMVKAGYDPREAAGTFEQLMKEYGDQGAVQNFFYGDHPTNKARIEKLTSLVQSKYAADLERRKLITNTAEFKQRTRDLVVEVGRLDYERKKFKTAAAMFEKALLANNKDHLSHYYMGKIASETGGSAGLQQAVTHLTTAVQLNENFADAYRELGLAYYKQRNKPKAIEAFERYLSLNGGAKDAEPIKRYVNELKQS</sequence>
<dbReference type="AlphaFoldDB" id="A0A0K2G986"/>
<keyword evidence="1 7" id="KW-0645">Protease</keyword>
<dbReference type="Pfam" id="PF01435">
    <property type="entry name" value="Peptidase_M48"/>
    <property type="match status" value="1"/>
</dbReference>
<name>A0A0K2G986_NITMO</name>
<dbReference type="SMART" id="SM00028">
    <property type="entry name" value="TPR"/>
    <property type="match status" value="2"/>
</dbReference>
<dbReference type="GO" id="GO:0051603">
    <property type="term" value="P:proteolysis involved in protein catabolic process"/>
    <property type="evidence" value="ECO:0007669"/>
    <property type="project" value="TreeGrafter"/>
</dbReference>
<dbReference type="EMBL" id="CP011801">
    <property type="protein sequence ID" value="ALA57500.1"/>
    <property type="molecule type" value="Genomic_DNA"/>
</dbReference>
<dbReference type="RefSeq" id="WP_053378832.1">
    <property type="nucleotide sequence ID" value="NZ_CP011801.1"/>
</dbReference>
<accession>A0A0K2G986</accession>
<dbReference type="PANTHER" id="PTHR22726">
    <property type="entry name" value="METALLOENDOPEPTIDASE OMA1"/>
    <property type="match status" value="1"/>
</dbReference>
<keyword evidence="6" id="KW-0802">TPR repeat</keyword>
<evidence type="ECO:0000313" key="9">
    <source>
        <dbReference type="EMBL" id="ALA57500.1"/>
    </source>
</evidence>
<dbReference type="STRING" id="42253.NITMOv2_1069"/>
<evidence type="ECO:0000256" key="4">
    <source>
        <dbReference type="ARBA" id="ARBA00022833"/>
    </source>
</evidence>
<proteinExistence type="inferred from homology"/>
<dbReference type="InterPro" id="IPR019734">
    <property type="entry name" value="TPR_rpt"/>
</dbReference>
<dbReference type="GO" id="GO:0004222">
    <property type="term" value="F:metalloendopeptidase activity"/>
    <property type="evidence" value="ECO:0007669"/>
    <property type="project" value="InterPro"/>
</dbReference>
<feature type="repeat" description="TPR" evidence="6">
    <location>
        <begin position="371"/>
        <end position="404"/>
    </location>
</feature>
<dbReference type="InterPro" id="IPR011990">
    <property type="entry name" value="TPR-like_helical_dom_sf"/>
</dbReference>
<dbReference type="KEGG" id="nmv:NITMOv2_1069"/>
<dbReference type="PROSITE" id="PS50005">
    <property type="entry name" value="TPR"/>
    <property type="match status" value="1"/>
</dbReference>
<keyword evidence="10" id="KW-1185">Reference proteome</keyword>
<keyword evidence="5 7" id="KW-0482">Metalloprotease</keyword>
<evidence type="ECO:0000259" key="8">
    <source>
        <dbReference type="Pfam" id="PF01435"/>
    </source>
</evidence>
<keyword evidence="2" id="KW-0479">Metal-binding</keyword>
<dbReference type="Gene3D" id="1.25.40.10">
    <property type="entry name" value="Tetratricopeptide repeat domain"/>
    <property type="match status" value="1"/>
</dbReference>
<comment type="similarity">
    <text evidence="7">Belongs to the peptidase M48 family.</text>
</comment>
<dbReference type="PANTHER" id="PTHR22726:SF1">
    <property type="entry name" value="METALLOENDOPEPTIDASE OMA1, MITOCHONDRIAL"/>
    <property type="match status" value="1"/>
</dbReference>
<comment type="cofactor">
    <cofactor evidence="7">
        <name>Zn(2+)</name>
        <dbReference type="ChEBI" id="CHEBI:29105"/>
    </cofactor>
    <text evidence="7">Binds 1 zinc ion per subunit.</text>
</comment>